<protein>
    <recommendedName>
        <fullName evidence="1">DUF3131 domain-containing protein</fullName>
    </recommendedName>
</protein>
<evidence type="ECO:0000313" key="2">
    <source>
        <dbReference type="EMBL" id="SFJ23887.1"/>
    </source>
</evidence>
<reference evidence="2" key="1">
    <citation type="submission" date="2016-10" db="EMBL/GenBank/DDBJ databases">
        <authorList>
            <person name="de Groot N.N."/>
        </authorList>
    </citation>
    <scope>NUCLEOTIDE SEQUENCE [LARGE SCALE GENOMIC DNA]</scope>
    <source>
        <strain evidence="2">CGMCC 1.8891</strain>
    </source>
</reference>
<keyword evidence="3" id="KW-1185">Reference proteome</keyword>
<dbReference type="RefSeq" id="WP_066603863.1">
    <property type="nucleotide sequence ID" value="NZ_FORY01000003.1"/>
</dbReference>
<feature type="domain" description="DUF3131" evidence="1">
    <location>
        <begin position="80"/>
        <end position="443"/>
    </location>
</feature>
<dbReference type="Pfam" id="PF11329">
    <property type="entry name" value="DUF3131"/>
    <property type="match status" value="1"/>
</dbReference>
<accession>A0A1I3PRC9</accession>
<dbReference type="InterPro" id="IPR021478">
    <property type="entry name" value="DUF3131"/>
</dbReference>
<organism evidence="2 3">
    <name type="scientific">Celeribacter halophilus</name>
    <dbReference type="NCBI Taxonomy" id="576117"/>
    <lineage>
        <taxon>Bacteria</taxon>
        <taxon>Pseudomonadati</taxon>
        <taxon>Pseudomonadota</taxon>
        <taxon>Alphaproteobacteria</taxon>
        <taxon>Rhodobacterales</taxon>
        <taxon>Roseobacteraceae</taxon>
        <taxon>Celeribacter</taxon>
    </lineage>
</organism>
<name>A0A1I3PRC9_9RHOB</name>
<dbReference type="GeneID" id="98664132"/>
<dbReference type="Proteomes" id="UP000183299">
    <property type="component" value="Unassembled WGS sequence"/>
</dbReference>
<dbReference type="Gene3D" id="1.50.10.140">
    <property type="match status" value="1"/>
</dbReference>
<sequence>MSFRENLIKARSHIIFLVALACGLLIVIGLENLMPEKQDVAQVDASAETIPAVSPMTAFDEVTPLPLAVVGESSDEDLAYAQIAWRYFENNTHPETGLVNSADQYPSTTMWETGSYFVAVIAADLLDIISEDEAKARISLALDTLTAMRLFDDILPNKAYNVETGELVDYTNKPVERGLGWSALDIARLVGTLDQITLHYPDLAPQVSAILAHWDLSQMVEDGQLIGGNMADGKLRRDQEGRVGYGQYGAKAMMLMGFDMYRAYDAEAHLMVKVVMGQPIPVDDRLHRNVTPAFTVSEPYVFDGLEFGFDARSHRFATAIYKAQEARYRETGVWTAVSESHLDEAPYFVYSSVWGGGAPWAVMTFRGERLDSKRTVTVKTAFAWYALFGTDYAKELVAELAPLGDPERGWPEGLYEADGSTNGSVTTNTNAVVLAALAFRAHGPLIRAAQ</sequence>
<evidence type="ECO:0000313" key="3">
    <source>
        <dbReference type="Proteomes" id="UP000183299"/>
    </source>
</evidence>
<dbReference type="EMBL" id="FORY01000003">
    <property type="protein sequence ID" value="SFJ23887.1"/>
    <property type="molecule type" value="Genomic_DNA"/>
</dbReference>
<gene>
    <name evidence="2" type="ORF">SAMN04488138_10328</name>
</gene>
<proteinExistence type="predicted"/>
<dbReference type="OrthoDB" id="9147113at2"/>
<evidence type="ECO:0000259" key="1">
    <source>
        <dbReference type="Pfam" id="PF11329"/>
    </source>
</evidence>
<dbReference type="AlphaFoldDB" id="A0A1I3PRC9"/>
<dbReference type="STRING" id="576117.SAMN04488138_10328"/>
<dbReference type="PROSITE" id="PS51257">
    <property type="entry name" value="PROKAR_LIPOPROTEIN"/>
    <property type="match status" value="1"/>
</dbReference>